<evidence type="ECO:0000259" key="1">
    <source>
        <dbReference type="Pfam" id="PF13751"/>
    </source>
</evidence>
<accession>A0A132P8I6</accession>
<comment type="caution">
    <text evidence="2">The sequence shown here is derived from an EMBL/GenBank/DDBJ whole genome shotgun (WGS) entry which is preliminary data.</text>
</comment>
<evidence type="ECO:0000313" key="3">
    <source>
        <dbReference type="Proteomes" id="UP000070452"/>
    </source>
</evidence>
<proteinExistence type="predicted"/>
<dbReference type="Pfam" id="PF13751">
    <property type="entry name" value="DDE_Tnp_1_6"/>
    <property type="match status" value="1"/>
</dbReference>
<protein>
    <recommendedName>
        <fullName evidence="1">Transposase DDE domain-containing protein</fullName>
    </recommendedName>
</protein>
<evidence type="ECO:0000313" key="2">
    <source>
        <dbReference type="EMBL" id="KWX18648.1"/>
    </source>
</evidence>
<sequence length="80" mass="9995">MKNCTESQKHQKEIHRHIWEDYLDEAEHLRHTVYNREKYKKRKETIERIFADAKEKHGMRYTKYRGLEKIRCIQCLFLSQ</sequence>
<dbReference type="InterPro" id="IPR025668">
    <property type="entry name" value="Tnp_DDE_dom"/>
</dbReference>
<name>A0A132P8I6_ENTFC</name>
<organism evidence="2 3">
    <name type="scientific">Enterococcus faecium</name>
    <name type="common">Streptococcus faecium</name>
    <dbReference type="NCBI Taxonomy" id="1352"/>
    <lineage>
        <taxon>Bacteria</taxon>
        <taxon>Bacillati</taxon>
        <taxon>Bacillota</taxon>
        <taxon>Bacilli</taxon>
        <taxon>Lactobacillales</taxon>
        <taxon>Enterococcaceae</taxon>
        <taxon>Enterococcus</taxon>
    </lineage>
</organism>
<reference evidence="2 3" key="1">
    <citation type="submission" date="2016-01" db="EMBL/GenBank/DDBJ databases">
        <title>Molecular Mechanisms for transfer of large genomic segments between Enterococcus faecium strains.</title>
        <authorList>
            <person name="Garcia-Solache M.A."/>
            <person name="Lebreton F."/>
            <person name="Mclaughlin R.E."/>
            <person name="Whiteaker J.D."/>
            <person name="Gilmore M.S."/>
            <person name="Rice L.B."/>
        </authorList>
    </citation>
    <scope>NUCLEOTIDE SEQUENCE [LARGE SCALE GENOMIC DNA]</scope>
    <source>
        <strain evidence="2 3">D344RRF x C68</strain>
    </source>
</reference>
<feature type="domain" description="Transposase DDE" evidence="1">
    <location>
        <begin position="2"/>
        <end position="73"/>
    </location>
</feature>
<dbReference type="Proteomes" id="UP000070452">
    <property type="component" value="Unassembled WGS sequence"/>
</dbReference>
<dbReference type="EMBL" id="LRHK01000001">
    <property type="protein sequence ID" value="KWX18648.1"/>
    <property type="molecule type" value="Genomic_DNA"/>
</dbReference>
<gene>
    <name evidence="2" type="ORF">AWT83_09280</name>
</gene>
<dbReference type="AlphaFoldDB" id="A0A132P8I6"/>